<evidence type="ECO:0000313" key="3">
    <source>
        <dbReference type="Proteomes" id="UP000230914"/>
    </source>
</evidence>
<gene>
    <name evidence="2" type="ORF">CSA55_04450</name>
</gene>
<comment type="caution">
    <text evidence="2">The sequence shown here is derived from an EMBL/GenBank/DDBJ whole genome shotgun (WGS) entry which is preliminary data.</text>
</comment>
<evidence type="ECO:0000313" key="2">
    <source>
        <dbReference type="EMBL" id="PIE31990.1"/>
    </source>
</evidence>
<sequence>MHGDPPPDMVGGVLSLWKSLSVTAAFVGAMIGGLVMEHTGSRSATVGALIWCGLPGAIMWIAIQHTNTPRPERL</sequence>
<feature type="transmembrane region" description="Helical" evidence="1">
    <location>
        <begin position="16"/>
        <end position="36"/>
    </location>
</feature>
<reference evidence="2 3" key="1">
    <citation type="submission" date="2017-10" db="EMBL/GenBank/DDBJ databases">
        <title>Novel microbial diversity and functional potential in the marine mammal oral microbiome.</title>
        <authorList>
            <person name="Dudek N.K."/>
            <person name="Sun C.L."/>
            <person name="Burstein D."/>
            <person name="Kantor R.S."/>
            <person name="Aliaga Goltsman D.S."/>
            <person name="Bik E.M."/>
            <person name="Thomas B.C."/>
            <person name="Banfield J.F."/>
            <person name="Relman D.A."/>
        </authorList>
    </citation>
    <scope>NUCLEOTIDE SEQUENCE [LARGE SCALE GENOMIC DNA]</scope>
    <source>
        <strain evidence="2">DOLJORAL78_61_10</strain>
    </source>
</reference>
<evidence type="ECO:0000256" key="1">
    <source>
        <dbReference type="SAM" id="Phobius"/>
    </source>
</evidence>
<dbReference type="AlphaFoldDB" id="A0A2G6K9F3"/>
<proteinExistence type="predicted"/>
<name>A0A2G6K9F3_9ACTN</name>
<dbReference type="SUPFAM" id="SSF103473">
    <property type="entry name" value="MFS general substrate transporter"/>
    <property type="match status" value="1"/>
</dbReference>
<evidence type="ECO:0008006" key="4">
    <source>
        <dbReference type="Google" id="ProtNLM"/>
    </source>
</evidence>
<accession>A0A2G6K9F3</accession>
<feature type="transmembrane region" description="Helical" evidence="1">
    <location>
        <begin position="43"/>
        <end position="63"/>
    </location>
</feature>
<dbReference type="EMBL" id="PDSL01000057">
    <property type="protein sequence ID" value="PIE31990.1"/>
    <property type="molecule type" value="Genomic_DNA"/>
</dbReference>
<protein>
    <recommendedName>
        <fullName evidence="4">Major facilitator superfamily (MFS) profile domain-containing protein</fullName>
    </recommendedName>
</protein>
<keyword evidence="1" id="KW-0812">Transmembrane</keyword>
<organism evidence="2 3">
    <name type="scientific">Ilumatobacter coccineus</name>
    <dbReference type="NCBI Taxonomy" id="467094"/>
    <lineage>
        <taxon>Bacteria</taxon>
        <taxon>Bacillati</taxon>
        <taxon>Actinomycetota</taxon>
        <taxon>Acidimicrobiia</taxon>
        <taxon>Acidimicrobiales</taxon>
        <taxon>Ilumatobacteraceae</taxon>
        <taxon>Ilumatobacter</taxon>
    </lineage>
</organism>
<keyword evidence="1" id="KW-0472">Membrane</keyword>
<keyword evidence="1" id="KW-1133">Transmembrane helix</keyword>
<dbReference type="InterPro" id="IPR036259">
    <property type="entry name" value="MFS_trans_sf"/>
</dbReference>
<dbReference type="Proteomes" id="UP000230914">
    <property type="component" value="Unassembled WGS sequence"/>
</dbReference>